<dbReference type="InterPro" id="IPR036236">
    <property type="entry name" value="Znf_C2H2_sf"/>
</dbReference>
<proteinExistence type="inferred from homology"/>
<feature type="domain" description="C2H2-type" evidence="10">
    <location>
        <begin position="439"/>
        <end position="466"/>
    </location>
</feature>
<dbReference type="Gene3D" id="3.30.160.60">
    <property type="entry name" value="Classic Zinc Finger"/>
    <property type="match status" value="6"/>
</dbReference>
<comment type="similarity">
    <text evidence="2">Belongs to the krueppel C2H2-type zinc-finger protein family.</text>
</comment>
<dbReference type="GO" id="GO:0000981">
    <property type="term" value="F:DNA-binding transcription factor activity, RNA polymerase II-specific"/>
    <property type="evidence" value="ECO:0007669"/>
    <property type="project" value="TreeGrafter"/>
</dbReference>
<feature type="domain" description="C2H2-type" evidence="10">
    <location>
        <begin position="411"/>
        <end position="438"/>
    </location>
</feature>
<dbReference type="AlphaFoldDB" id="A0A4Y2K6L2"/>
<dbReference type="PANTHER" id="PTHR23235">
    <property type="entry name" value="KRUEPPEL-LIKE TRANSCRIPTION FACTOR"/>
    <property type="match status" value="1"/>
</dbReference>
<feature type="domain" description="C2H2-type" evidence="10">
    <location>
        <begin position="467"/>
        <end position="494"/>
    </location>
</feature>
<dbReference type="InterPro" id="IPR013087">
    <property type="entry name" value="Znf_C2H2_type"/>
</dbReference>
<sequence length="521" mass="58399">MVPLKQQTIDSRAPLSKLIDTTEISTGIIPCDISNKHMSMDHLQSQSCPNTFSNSEHKMHSSNVEDGEVLCLSDMNELVSCLARPDEMADNLDIYTNDDVGNICLESQQYIFGESEQGTSQLIENNATVSNMNTSYENAASNLAPDSRFILLQQGNPLGIWPSSCLFGVPPYVSDDKEEIGNYSTTSETAVSECDILKSNIYGYIETFKSTLHEQNEVRNSTSITAKSSDEYREARDVSNRDVFYDTDVCIPESYEGSEKGAFLYHTNNPMAADYTGNCGFSRGQRGDVEFGILQNDEEQQNNILSVEVSKASDSRSSEFCNSGELLVPVNEKCTVVGPSSTNAKVQWHLDDGRFVCQICGKGFGRKNHLVSHYRTHTGEKPFDCDKCGKRFGRSSDLARHRLIHTGEKPFVCDKCGKTFGRSNYLARHRRTHTGEKPFACDKCEKSFGQSYSLARHRRTHTGEKPFGCDKCEKSFGQSNDLTRHRRSHTGEKHYKCSICGKAFSQSSSRNYHYKNVHKKK</sequence>
<dbReference type="GO" id="GO:0045596">
    <property type="term" value="P:negative regulation of cell differentiation"/>
    <property type="evidence" value="ECO:0007669"/>
    <property type="project" value="UniProtKB-ARBA"/>
</dbReference>
<dbReference type="GO" id="GO:0045893">
    <property type="term" value="P:positive regulation of DNA-templated transcription"/>
    <property type="evidence" value="ECO:0007669"/>
    <property type="project" value="UniProtKB-ARBA"/>
</dbReference>
<evidence type="ECO:0000256" key="1">
    <source>
        <dbReference type="ARBA" id="ARBA00004123"/>
    </source>
</evidence>
<evidence type="ECO:0000256" key="3">
    <source>
        <dbReference type="ARBA" id="ARBA00022723"/>
    </source>
</evidence>
<keyword evidence="8" id="KW-0539">Nucleus</keyword>
<evidence type="ECO:0000256" key="6">
    <source>
        <dbReference type="ARBA" id="ARBA00022833"/>
    </source>
</evidence>
<reference evidence="11 12" key="1">
    <citation type="journal article" date="2019" name="Sci. Rep.">
        <title>Orb-weaving spider Araneus ventricosus genome elucidates the spidroin gene catalogue.</title>
        <authorList>
            <person name="Kono N."/>
            <person name="Nakamura H."/>
            <person name="Ohtoshi R."/>
            <person name="Moran D.A.P."/>
            <person name="Shinohara A."/>
            <person name="Yoshida Y."/>
            <person name="Fujiwara M."/>
            <person name="Mori M."/>
            <person name="Tomita M."/>
            <person name="Arakawa K."/>
        </authorList>
    </citation>
    <scope>NUCLEOTIDE SEQUENCE [LARGE SCALE GENOMIC DNA]</scope>
</reference>
<keyword evidence="3" id="KW-0479">Metal-binding</keyword>
<feature type="domain" description="C2H2-type" evidence="10">
    <location>
        <begin position="355"/>
        <end position="382"/>
    </location>
</feature>
<protein>
    <submittedName>
        <fullName evidence="11">Zinc finger protein 436</fullName>
    </submittedName>
</protein>
<keyword evidence="5 9" id="KW-0863">Zinc-finger</keyword>
<dbReference type="FunFam" id="3.30.160.60:FF:000912">
    <property type="entry name" value="Zinc finger protein 660"/>
    <property type="match status" value="1"/>
</dbReference>
<evidence type="ECO:0000256" key="5">
    <source>
        <dbReference type="ARBA" id="ARBA00022771"/>
    </source>
</evidence>
<keyword evidence="6" id="KW-0862">Zinc</keyword>
<feature type="domain" description="C2H2-type" evidence="10">
    <location>
        <begin position="495"/>
        <end position="521"/>
    </location>
</feature>
<evidence type="ECO:0000256" key="4">
    <source>
        <dbReference type="ARBA" id="ARBA00022737"/>
    </source>
</evidence>
<dbReference type="GO" id="GO:0005694">
    <property type="term" value="C:chromosome"/>
    <property type="evidence" value="ECO:0007669"/>
    <property type="project" value="UniProtKB-ARBA"/>
</dbReference>
<gene>
    <name evidence="11" type="primary">ZNF436_6</name>
    <name evidence="11" type="ORF">AVEN_260338_1</name>
</gene>
<evidence type="ECO:0000313" key="12">
    <source>
        <dbReference type="Proteomes" id="UP000499080"/>
    </source>
</evidence>
<dbReference type="FunFam" id="3.30.160.60:FF:001732">
    <property type="entry name" value="Zgc:162936"/>
    <property type="match status" value="1"/>
</dbReference>
<dbReference type="Pfam" id="PF00096">
    <property type="entry name" value="zf-C2H2"/>
    <property type="match status" value="6"/>
</dbReference>
<accession>A0A4Y2K6L2</accession>
<evidence type="ECO:0000256" key="7">
    <source>
        <dbReference type="ARBA" id="ARBA00023125"/>
    </source>
</evidence>
<dbReference type="SMART" id="SM00355">
    <property type="entry name" value="ZnF_C2H2"/>
    <property type="match status" value="6"/>
</dbReference>
<dbReference type="FunFam" id="3.30.160.60:FF:000176">
    <property type="entry name" value="zinc finger protein 70"/>
    <property type="match status" value="1"/>
</dbReference>
<dbReference type="PROSITE" id="PS00028">
    <property type="entry name" value="ZINC_FINGER_C2H2_1"/>
    <property type="match status" value="6"/>
</dbReference>
<dbReference type="PANTHER" id="PTHR23235:SF120">
    <property type="entry name" value="KRUPPEL-LIKE FACTOR 15"/>
    <property type="match status" value="1"/>
</dbReference>
<name>A0A4Y2K6L2_ARAVE</name>
<dbReference type="FunFam" id="3.30.160.60:FF:001498">
    <property type="entry name" value="Zinc finger protein 404"/>
    <property type="match status" value="1"/>
</dbReference>
<comment type="subcellular location">
    <subcellularLocation>
        <location evidence="1">Nucleus</location>
    </subcellularLocation>
</comment>
<comment type="caution">
    <text evidence="11">The sequence shown here is derived from an EMBL/GenBank/DDBJ whole genome shotgun (WGS) entry which is preliminary data.</text>
</comment>
<dbReference type="EMBL" id="BGPR01004230">
    <property type="protein sequence ID" value="GBM97405.1"/>
    <property type="molecule type" value="Genomic_DNA"/>
</dbReference>
<keyword evidence="12" id="KW-1185">Reference proteome</keyword>
<dbReference type="FunFam" id="3.30.160.60:FF:000016">
    <property type="entry name" value="zinc finger protein 37 homolog"/>
    <property type="match status" value="1"/>
</dbReference>
<organism evidence="11 12">
    <name type="scientific">Araneus ventricosus</name>
    <name type="common">Orbweaver spider</name>
    <name type="synonym">Epeira ventricosa</name>
    <dbReference type="NCBI Taxonomy" id="182803"/>
    <lineage>
        <taxon>Eukaryota</taxon>
        <taxon>Metazoa</taxon>
        <taxon>Ecdysozoa</taxon>
        <taxon>Arthropoda</taxon>
        <taxon>Chelicerata</taxon>
        <taxon>Arachnida</taxon>
        <taxon>Araneae</taxon>
        <taxon>Araneomorphae</taxon>
        <taxon>Entelegynae</taxon>
        <taxon>Araneoidea</taxon>
        <taxon>Araneidae</taxon>
        <taxon>Araneus</taxon>
    </lineage>
</organism>
<feature type="domain" description="C2H2-type" evidence="10">
    <location>
        <begin position="383"/>
        <end position="410"/>
    </location>
</feature>
<dbReference type="GO" id="GO:0000978">
    <property type="term" value="F:RNA polymerase II cis-regulatory region sequence-specific DNA binding"/>
    <property type="evidence" value="ECO:0007669"/>
    <property type="project" value="TreeGrafter"/>
</dbReference>
<evidence type="ECO:0000256" key="2">
    <source>
        <dbReference type="ARBA" id="ARBA00006991"/>
    </source>
</evidence>
<dbReference type="PROSITE" id="PS50157">
    <property type="entry name" value="ZINC_FINGER_C2H2_2"/>
    <property type="match status" value="6"/>
</dbReference>
<evidence type="ECO:0000259" key="10">
    <source>
        <dbReference type="PROSITE" id="PS50157"/>
    </source>
</evidence>
<evidence type="ECO:0000313" key="11">
    <source>
        <dbReference type="EMBL" id="GBM97405.1"/>
    </source>
</evidence>
<dbReference type="FunFam" id="3.30.160.60:FF:002343">
    <property type="entry name" value="Zinc finger protein 33A"/>
    <property type="match status" value="1"/>
</dbReference>
<dbReference type="OrthoDB" id="3437960at2759"/>
<evidence type="ECO:0000256" key="9">
    <source>
        <dbReference type="PROSITE-ProRule" id="PRU00042"/>
    </source>
</evidence>
<keyword evidence="7" id="KW-0238">DNA-binding</keyword>
<evidence type="ECO:0000256" key="8">
    <source>
        <dbReference type="ARBA" id="ARBA00023242"/>
    </source>
</evidence>
<dbReference type="GO" id="GO:0005634">
    <property type="term" value="C:nucleus"/>
    <property type="evidence" value="ECO:0007669"/>
    <property type="project" value="UniProtKB-SubCell"/>
</dbReference>
<dbReference type="SUPFAM" id="SSF57667">
    <property type="entry name" value="beta-beta-alpha zinc fingers"/>
    <property type="match status" value="3"/>
</dbReference>
<dbReference type="Proteomes" id="UP000499080">
    <property type="component" value="Unassembled WGS sequence"/>
</dbReference>
<keyword evidence="4" id="KW-0677">Repeat</keyword>
<dbReference type="GO" id="GO:0008270">
    <property type="term" value="F:zinc ion binding"/>
    <property type="evidence" value="ECO:0007669"/>
    <property type="project" value="UniProtKB-KW"/>
</dbReference>